<dbReference type="EMBL" id="CP047476">
    <property type="protein sequence ID" value="QIA65320.1"/>
    <property type="molecule type" value="Genomic_DNA"/>
</dbReference>
<evidence type="ECO:0000313" key="3">
    <source>
        <dbReference type="Proteomes" id="UP000464262"/>
    </source>
</evidence>
<dbReference type="PANTHER" id="PTHR33608">
    <property type="entry name" value="BLL2464 PROTEIN"/>
    <property type="match status" value="1"/>
</dbReference>
<feature type="domain" description="DUF58" evidence="1">
    <location>
        <begin position="57"/>
        <end position="272"/>
    </location>
</feature>
<dbReference type="Pfam" id="PF01882">
    <property type="entry name" value="DUF58"/>
    <property type="match status" value="1"/>
</dbReference>
<protein>
    <submittedName>
        <fullName evidence="2">DUF58 domain-containing protein</fullName>
    </submittedName>
</protein>
<keyword evidence="3" id="KW-1185">Reference proteome</keyword>
<reference evidence="2 3" key="1">
    <citation type="submission" date="2020-01" db="EMBL/GenBank/DDBJ databases">
        <title>Whole genome and functional gene identification of agarase of Vibrio HN897.</title>
        <authorList>
            <person name="Liu Y."/>
            <person name="Zhao Z."/>
        </authorList>
    </citation>
    <scope>NUCLEOTIDE SEQUENCE [LARGE SCALE GENOMIC DNA]</scope>
    <source>
        <strain evidence="2 3">HN897</strain>
    </source>
</reference>
<gene>
    <name evidence="2" type="ORF">GT360_17400</name>
</gene>
<name>A0A7Z2T6T0_9VIBR</name>
<dbReference type="InterPro" id="IPR036465">
    <property type="entry name" value="vWFA_dom_sf"/>
</dbReference>
<accession>A0A7Z2T6T0</accession>
<dbReference type="SUPFAM" id="SSF53300">
    <property type="entry name" value="vWA-like"/>
    <property type="match status" value="1"/>
</dbReference>
<dbReference type="InterPro" id="IPR002881">
    <property type="entry name" value="DUF58"/>
</dbReference>
<dbReference type="RefSeq" id="WP_164650220.1">
    <property type="nucleotide sequence ID" value="NZ_CP047476.1"/>
</dbReference>
<dbReference type="Proteomes" id="UP000464262">
    <property type="component" value="Chromosome 2"/>
</dbReference>
<proteinExistence type="predicted"/>
<dbReference type="PANTHER" id="PTHR33608:SF12">
    <property type="entry name" value="DUF58 DOMAIN-CONTAINING PROTEIN"/>
    <property type="match status" value="1"/>
</dbReference>
<dbReference type="KEGG" id="vas:GT360_17400"/>
<dbReference type="AlphaFoldDB" id="A0A7Z2T6T0"/>
<organism evidence="2 3">
    <name type="scientific">Vibrio astriarenae</name>
    <dbReference type="NCBI Taxonomy" id="1481923"/>
    <lineage>
        <taxon>Bacteria</taxon>
        <taxon>Pseudomonadati</taxon>
        <taxon>Pseudomonadota</taxon>
        <taxon>Gammaproteobacteria</taxon>
        <taxon>Vibrionales</taxon>
        <taxon>Vibrionaceae</taxon>
        <taxon>Vibrio</taxon>
    </lineage>
</organism>
<evidence type="ECO:0000259" key="1">
    <source>
        <dbReference type="Pfam" id="PF01882"/>
    </source>
</evidence>
<evidence type="ECO:0000313" key="2">
    <source>
        <dbReference type="EMBL" id="QIA65320.1"/>
    </source>
</evidence>
<sequence>MSVTLSPFADGVNLNLDELLYYKQHTVHWLPPAKSIWAQQLGQHQSRQLGRGMDFSEVRQYQAGDDVRSIDWRVTARTGKVHTKLFTEEKERPVYLYIDLSSSMNFGSALMLKSVMAAHFSALVAWLSAKGKDRVGAIVDTGNALFECKATASSRGVLHLLNLVTSHHDFQRNVTTQQNFDGALDAIHRLCPKGSEIIFISDFSRLTQQDKERLSHIRVHNSVRLVHIYDPLEQGMTQYRGVEQVTTQTRSLWLDFSSARARSAMKSHFKKNTEQLEAFTQQHGMTFLSLSNDRPLLSQLSRS</sequence>